<protein>
    <submittedName>
        <fullName evidence="1">Sulfate transporter</fullName>
    </submittedName>
</protein>
<comment type="caution">
    <text evidence="1">The sequence shown here is derived from an EMBL/GenBank/DDBJ whole genome shotgun (WGS) entry which is preliminary data.</text>
</comment>
<reference evidence="1 2" key="1">
    <citation type="submission" date="2017-08" db="EMBL/GenBank/DDBJ databases">
        <title>Infants hospitalized years apart are colonized by the same room-sourced microbial strains.</title>
        <authorList>
            <person name="Brooks B."/>
            <person name="Olm M.R."/>
            <person name="Firek B.A."/>
            <person name="Baker R."/>
            <person name="Thomas B.C."/>
            <person name="Morowitz M.J."/>
            <person name="Banfield J.F."/>
        </authorList>
    </citation>
    <scope>NUCLEOTIDE SEQUENCE [LARGE SCALE GENOMIC DNA]</scope>
    <source>
        <strain evidence="1">S2_005_002_R2_29</strain>
    </source>
</reference>
<dbReference type="AlphaFoldDB" id="A0A2W5PNQ0"/>
<name>A0A2W5PNQ0_9BACT</name>
<gene>
    <name evidence="1" type="ORF">DI551_05275</name>
</gene>
<sequence>MNEFMIDSKGRHVPLKNIRETDLLENQLVDGLMSRAEAVSESIGKFKGEAFSDINAFMNLLEEKYAASIGGKKGNLTLMSFDGLKKVQVAISDSIDFGPQLQIAKNLIDECINTWTADGNTNVRALVDHAFDVGKNQRLNTKNILGLRRLNIDDEKWKRAMDTISEAVRVVSSKQYIRFYSRENREAEFTSVSLDIASA</sequence>
<organism evidence="1 2">
    <name type="scientific">Micavibrio aeruginosavorus</name>
    <dbReference type="NCBI Taxonomy" id="349221"/>
    <lineage>
        <taxon>Bacteria</taxon>
        <taxon>Pseudomonadati</taxon>
        <taxon>Bdellovibrionota</taxon>
        <taxon>Bdellovibrionia</taxon>
        <taxon>Bdellovibrionales</taxon>
        <taxon>Pseudobdellovibrionaceae</taxon>
        <taxon>Micavibrio</taxon>
    </lineage>
</organism>
<accession>A0A2W5PNQ0</accession>
<dbReference type="EMBL" id="QFQB01000028">
    <property type="protein sequence ID" value="PZQ46327.1"/>
    <property type="molecule type" value="Genomic_DNA"/>
</dbReference>
<dbReference type="InterPro" id="IPR021505">
    <property type="entry name" value="Phage_B3_Orf6"/>
</dbReference>
<evidence type="ECO:0000313" key="2">
    <source>
        <dbReference type="Proteomes" id="UP000249417"/>
    </source>
</evidence>
<evidence type="ECO:0000313" key="1">
    <source>
        <dbReference type="EMBL" id="PZQ46327.1"/>
    </source>
</evidence>
<dbReference type="Pfam" id="PF11363">
    <property type="entry name" value="DUF3164"/>
    <property type="match status" value="1"/>
</dbReference>
<proteinExistence type="predicted"/>
<dbReference type="Proteomes" id="UP000249417">
    <property type="component" value="Unassembled WGS sequence"/>
</dbReference>